<feature type="transmembrane region" description="Helical" evidence="9">
    <location>
        <begin position="174"/>
        <end position="190"/>
    </location>
</feature>
<evidence type="ECO:0000256" key="5">
    <source>
        <dbReference type="ARBA" id="ARBA00022970"/>
    </source>
</evidence>
<evidence type="ECO:0000259" key="10">
    <source>
        <dbReference type="Pfam" id="PF00324"/>
    </source>
</evidence>
<dbReference type="AlphaFoldDB" id="A0A2H4SAM1"/>
<feature type="transmembrane region" description="Helical" evidence="9">
    <location>
        <begin position="499"/>
        <end position="521"/>
    </location>
</feature>
<dbReference type="InterPro" id="IPR004841">
    <property type="entry name" value="AA-permease/SLC12A_dom"/>
</dbReference>
<comment type="subcellular location">
    <subcellularLocation>
        <location evidence="1">Cell membrane</location>
        <topology evidence="1">Multi-pass membrane protein</topology>
    </subcellularLocation>
</comment>
<feature type="transmembrane region" description="Helical" evidence="9">
    <location>
        <begin position="427"/>
        <end position="449"/>
    </location>
</feature>
<evidence type="ECO:0000256" key="9">
    <source>
        <dbReference type="SAM" id="Phobius"/>
    </source>
</evidence>
<keyword evidence="5" id="KW-0029">Amino-acid transport</keyword>
<keyword evidence="2" id="KW-0813">Transport</keyword>
<evidence type="ECO:0000256" key="8">
    <source>
        <dbReference type="SAM" id="MobiDB-lite"/>
    </source>
</evidence>
<feature type="region of interest" description="Disordered" evidence="8">
    <location>
        <begin position="1"/>
        <end position="55"/>
    </location>
</feature>
<feature type="transmembrane region" description="Helical" evidence="9">
    <location>
        <begin position="369"/>
        <end position="390"/>
    </location>
</feature>
<feature type="transmembrane region" description="Helical" evidence="9">
    <location>
        <begin position="584"/>
        <end position="605"/>
    </location>
</feature>
<dbReference type="PANTHER" id="PTHR43341">
    <property type="entry name" value="AMINO ACID PERMEASE"/>
    <property type="match status" value="1"/>
</dbReference>
<dbReference type="EMBL" id="CP023323">
    <property type="protein sequence ID" value="ATY60160.1"/>
    <property type="molecule type" value="Genomic_DNA"/>
</dbReference>
<feature type="transmembrane region" description="Helical" evidence="9">
    <location>
        <begin position="227"/>
        <end position="249"/>
    </location>
</feature>
<dbReference type="GO" id="GO:0015171">
    <property type="term" value="F:amino acid transmembrane transporter activity"/>
    <property type="evidence" value="ECO:0007669"/>
    <property type="project" value="TreeGrafter"/>
</dbReference>
<evidence type="ECO:0000256" key="3">
    <source>
        <dbReference type="ARBA" id="ARBA00022475"/>
    </source>
</evidence>
<feature type="transmembrane region" description="Helical" evidence="9">
    <location>
        <begin position="286"/>
        <end position="306"/>
    </location>
</feature>
<feature type="domain" description="Amino acid permease/ SLC12A" evidence="10">
    <location>
        <begin position="146"/>
        <end position="608"/>
    </location>
</feature>
<evidence type="ECO:0000256" key="7">
    <source>
        <dbReference type="ARBA" id="ARBA00023136"/>
    </source>
</evidence>
<evidence type="ECO:0000256" key="4">
    <source>
        <dbReference type="ARBA" id="ARBA00022692"/>
    </source>
</evidence>
<dbReference type="PROSITE" id="PS00218">
    <property type="entry name" value="AMINO_ACID_PERMEASE_1"/>
    <property type="match status" value="1"/>
</dbReference>
<feature type="transmembrane region" description="Helical" evidence="9">
    <location>
        <begin position="542"/>
        <end position="564"/>
    </location>
</feature>
<keyword evidence="3" id="KW-1003">Cell membrane</keyword>
<name>A0A2H4SAM1_CORMI</name>
<keyword evidence="4 9" id="KW-0812">Transmembrane</keyword>
<proteinExistence type="predicted"/>
<dbReference type="VEuPathDB" id="FungiDB:CCM_07738"/>
<dbReference type="Proteomes" id="UP000323067">
    <property type="component" value="Chromosome vi"/>
</dbReference>
<dbReference type="NCBIfam" id="TIGR00913">
    <property type="entry name" value="2A0310"/>
    <property type="match status" value="1"/>
</dbReference>
<dbReference type="InterPro" id="IPR004840">
    <property type="entry name" value="Amino_acid_permease_CS"/>
</dbReference>
<feature type="transmembrane region" description="Helical" evidence="9">
    <location>
        <begin position="149"/>
        <end position="168"/>
    </location>
</feature>
<dbReference type="VEuPathDB" id="FungiDB:A9K55_005944"/>
<evidence type="ECO:0000313" key="11">
    <source>
        <dbReference type="EMBL" id="ATY60160.1"/>
    </source>
</evidence>
<keyword evidence="6 9" id="KW-1133">Transmembrane helix</keyword>
<evidence type="ECO:0000313" key="12">
    <source>
        <dbReference type="Proteomes" id="UP000323067"/>
    </source>
</evidence>
<dbReference type="PANTHER" id="PTHR43341:SF1">
    <property type="entry name" value="GENERAL AMINO-ACID PERMEASE GAP1"/>
    <property type="match status" value="1"/>
</dbReference>
<evidence type="ECO:0000256" key="6">
    <source>
        <dbReference type="ARBA" id="ARBA00022989"/>
    </source>
</evidence>
<evidence type="ECO:0000256" key="2">
    <source>
        <dbReference type="ARBA" id="ARBA00022448"/>
    </source>
</evidence>
<dbReference type="Gene3D" id="1.20.1740.10">
    <property type="entry name" value="Amino acid/polyamine transporter I"/>
    <property type="match status" value="1"/>
</dbReference>
<dbReference type="FunFam" id="1.20.1740.10:FF:000017">
    <property type="entry name" value="Amino acid permease"/>
    <property type="match status" value="1"/>
</dbReference>
<feature type="compositionally biased region" description="Gly residues" evidence="8">
    <location>
        <begin position="37"/>
        <end position="48"/>
    </location>
</feature>
<accession>A0A2H4SAM1</accession>
<dbReference type="Pfam" id="PF00324">
    <property type="entry name" value="AA_permease"/>
    <property type="match status" value="1"/>
</dbReference>
<dbReference type="GO" id="GO:0005886">
    <property type="term" value="C:plasma membrane"/>
    <property type="evidence" value="ECO:0007669"/>
    <property type="project" value="UniProtKB-SubCell"/>
</dbReference>
<sequence>MTPSSDSDGARSLKNGITMTRDFEVVEMSDLSESSRRGGGGGATGGGPPFAAANSSYAVTTAGPLGAAAEDDDDGRDETLSRRFVDSFKRAPGAKLPGQKGFHHHHRGQHPWPDVAYNEHERHYDVRMASARTVSTGLSRELKGRHLQMIAIGGSIGTGLFVASGMALFQSGPASMILAYLFVGMIQFCIMQSLGELAVAFPVAGSFSVFSTRFLDPSWGFAMGWNYAFQWLFGLPLEIIAGALTIQYWNDKLSKAIFVTIFLVFIAIVNLVGIKGYGEAEFVLSTIKVTAIVGFILLGIVVNIGGTPDSGYIGARYWVNPGPTNHGFKGFCSVLVTSSFSFVGTELVGLAAAEAANPRKTLPSAIKQVFWRIAIFYIVALFLVSLLVPYDDPRLLGGTSSVDASASPFVLAVESVGATVLPSVMNAVILLAVLSVGNSAVFGSSRVLAALAEQSHAPRIFSYVDRKGRPLVAIVFALSLGLLAYLVDVKLHVAIFDWLLSICGLSSLFTWTSICLSHIRFRKAWAAAGNTLNQLPYKSQAGVIGSWVAIIANAFVLAAQFWMAVSPVRASTAPMTASQVTHNFFQKTLTAPVIIVFYLVHKLWFKTKPISLAAMDIDTGRSFSRHQVMSFYSDDSSSQWPLWKKIYRSVC</sequence>
<feature type="transmembrane region" description="Helical" evidence="9">
    <location>
        <begin position="256"/>
        <end position="274"/>
    </location>
</feature>
<keyword evidence="7 9" id="KW-0472">Membrane</keyword>
<dbReference type="OrthoDB" id="3900342at2759"/>
<feature type="transmembrane region" description="Helical" evidence="9">
    <location>
        <begin position="470"/>
        <end position="487"/>
    </location>
</feature>
<evidence type="ECO:0000256" key="1">
    <source>
        <dbReference type="ARBA" id="ARBA00004651"/>
    </source>
</evidence>
<gene>
    <name evidence="11" type="ORF">A9K55_005944</name>
</gene>
<dbReference type="InterPro" id="IPR004762">
    <property type="entry name" value="Amino_acid_permease_fungi"/>
</dbReference>
<organism evidence="11 12">
    <name type="scientific">Cordyceps militaris</name>
    <name type="common">Caterpillar fungus</name>
    <name type="synonym">Clavaria militaris</name>
    <dbReference type="NCBI Taxonomy" id="73501"/>
    <lineage>
        <taxon>Eukaryota</taxon>
        <taxon>Fungi</taxon>
        <taxon>Dikarya</taxon>
        <taxon>Ascomycota</taxon>
        <taxon>Pezizomycotina</taxon>
        <taxon>Sordariomycetes</taxon>
        <taxon>Hypocreomycetidae</taxon>
        <taxon>Hypocreales</taxon>
        <taxon>Cordycipitaceae</taxon>
        <taxon>Cordyceps</taxon>
    </lineage>
</organism>
<dbReference type="InterPro" id="IPR050524">
    <property type="entry name" value="APC_YAT"/>
</dbReference>
<reference evidence="11 12" key="1">
    <citation type="journal article" date="2017" name="BMC Genomics">
        <title>Chromosome level assembly and secondary metabolite potential of the parasitic fungus Cordyceps militaris.</title>
        <authorList>
            <person name="Kramer G.J."/>
            <person name="Nodwell J.R."/>
        </authorList>
    </citation>
    <scope>NUCLEOTIDE SEQUENCE [LARGE SCALE GENOMIC DNA]</scope>
    <source>
        <strain evidence="11 12">ATCC 34164</strain>
    </source>
</reference>
<protein>
    <submittedName>
        <fullName evidence="11">Amino acid polyamine transporter I</fullName>
    </submittedName>
</protein>